<evidence type="ECO:0000259" key="7">
    <source>
        <dbReference type="PROSITE" id="PS50249"/>
    </source>
</evidence>
<feature type="compositionally biased region" description="Polar residues" evidence="6">
    <location>
        <begin position="35"/>
        <end position="53"/>
    </location>
</feature>
<feature type="region of interest" description="Disordered" evidence="6">
    <location>
        <begin position="35"/>
        <end position="61"/>
    </location>
</feature>
<comment type="caution">
    <text evidence="8">The sequence shown here is derived from an EMBL/GenBank/DDBJ whole genome shotgun (WGS) entry which is preliminary data.</text>
</comment>
<dbReference type="CDD" id="cd17055">
    <property type="entry name" value="Ubl_AtNPL4_like"/>
    <property type="match status" value="1"/>
</dbReference>
<dbReference type="InterPro" id="IPR037518">
    <property type="entry name" value="MPN"/>
</dbReference>
<evidence type="ECO:0000256" key="4">
    <source>
        <dbReference type="ARBA" id="ARBA00019709"/>
    </source>
</evidence>
<feature type="compositionally biased region" description="Low complexity" evidence="6">
    <location>
        <begin position="82"/>
        <end position="97"/>
    </location>
</feature>
<proteinExistence type="inferred from homology"/>
<dbReference type="EMBL" id="JASNQZ010000011">
    <property type="protein sequence ID" value="KAL0950741.1"/>
    <property type="molecule type" value="Genomic_DNA"/>
</dbReference>
<dbReference type="InterPro" id="IPR029071">
    <property type="entry name" value="Ubiquitin-like_domsf"/>
</dbReference>
<gene>
    <name evidence="8" type="ORF">HGRIS_007515</name>
</gene>
<dbReference type="PANTHER" id="PTHR12710">
    <property type="entry name" value="NUCLEAR PROTEIN LOCALIZATION 4"/>
    <property type="match status" value="1"/>
</dbReference>
<evidence type="ECO:0000313" key="9">
    <source>
        <dbReference type="Proteomes" id="UP001556367"/>
    </source>
</evidence>
<organism evidence="8 9">
    <name type="scientific">Hohenbuehelia grisea</name>
    <dbReference type="NCBI Taxonomy" id="104357"/>
    <lineage>
        <taxon>Eukaryota</taxon>
        <taxon>Fungi</taxon>
        <taxon>Dikarya</taxon>
        <taxon>Basidiomycota</taxon>
        <taxon>Agaricomycotina</taxon>
        <taxon>Agaricomycetes</taxon>
        <taxon>Agaricomycetidae</taxon>
        <taxon>Agaricales</taxon>
        <taxon>Pleurotineae</taxon>
        <taxon>Pleurotaceae</taxon>
        <taxon>Hohenbuehelia</taxon>
    </lineage>
</organism>
<reference evidence="9" key="1">
    <citation type="submission" date="2024-06" db="EMBL/GenBank/DDBJ databases">
        <title>Multi-omics analyses provide insights into the biosynthesis of the anticancer antibiotic pleurotin in Hohenbuehelia grisea.</title>
        <authorList>
            <person name="Weaver J.A."/>
            <person name="Alberti F."/>
        </authorList>
    </citation>
    <scope>NUCLEOTIDE SEQUENCE [LARGE SCALE GENOMIC DNA]</scope>
    <source>
        <strain evidence="9">T-177</strain>
    </source>
</reference>
<dbReference type="PIRSF" id="PIRSF010052">
    <property type="entry name" value="Polyub_prc_Npl4"/>
    <property type="match status" value="1"/>
</dbReference>
<evidence type="ECO:0000256" key="1">
    <source>
        <dbReference type="ARBA" id="ARBA00004335"/>
    </source>
</evidence>
<evidence type="ECO:0000256" key="5">
    <source>
        <dbReference type="ARBA" id="ARBA00024703"/>
    </source>
</evidence>
<evidence type="ECO:0000256" key="6">
    <source>
        <dbReference type="SAM" id="MobiDB-lite"/>
    </source>
</evidence>
<evidence type="ECO:0000256" key="2">
    <source>
        <dbReference type="ARBA" id="ARBA00004556"/>
    </source>
</evidence>
<protein>
    <recommendedName>
        <fullName evidence="4">Nuclear protein localization protein 4</fullName>
    </recommendedName>
</protein>
<feature type="compositionally biased region" description="Low complexity" evidence="6">
    <location>
        <begin position="593"/>
        <end position="608"/>
    </location>
</feature>
<dbReference type="InterPro" id="IPR007716">
    <property type="entry name" value="NPL4_Zn-bd_put"/>
</dbReference>
<sequence>MLIRVRSKDGNFRFDLAPTTDISELLSKILETTTNADPSSMTLSNQPRGNEQPFSGLKGRNLQDLGLRHGDLVFVAYKEQESASSSTPEPSTSDATSRAAPPTAGNAQKLWETVVEDPVDTYWRSKDGKIPRGRDTQFCKHGPKGMCDYCMPLEPYDAAYHKEHTIKHLSYHAYLRKITPKSSGSSSSSLPPLNPLNYKVKTPCPSGGHLPWPAGICTACQPSAITLQSPQFRMVDHLEIASMEVVDRFLQAWRKTGLQRFGWLIGRYEPYDKVPMGVKAVVEAIHEPPQQGELDGLTLGLPWEDEARVRQLAQSASPPLTIVGYVFTDLDPTPEDRTKNVYKRHPQSFFVSSLEAIFAATMQKQNPTPSRSSPTGLFESRLVTAVLTATEDGQVDISAYQVSDQACAMVDADMIEASVEPGIVRVKEEDRTQDSARYVPDVFFTYKNEYGLEVKKSAKPCFPVEYLLVNVTHGFPQNPSPVFKSSKFSIENRQGIEEQQVEQVMATLRDLDAPNIQSSSASPGDAHKRLELAKWLSDWHLVAFLGTTQLFSPDDMAVLVRVASSPSLLEDSAQVDPLLATEGWQTFMTITRESAPSRPSGSAPSSSRAMDDDIPQEVFDQIAAEEAAARRDTSGGAAGSSRGIRICPHCTFENDHGGTDCEVCGLPLS</sequence>
<comment type="similarity">
    <text evidence="3">Belongs to the NPL4 family.</text>
</comment>
<dbReference type="InterPro" id="IPR007717">
    <property type="entry name" value="NPL4_C"/>
</dbReference>
<dbReference type="Gene3D" id="3.10.20.90">
    <property type="entry name" value="Phosphatidylinositol 3-kinase Catalytic Subunit, Chain A, domain 1"/>
    <property type="match status" value="1"/>
</dbReference>
<dbReference type="Pfam" id="PF11543">
    <property type="entry name" value="UN_NPL4"/>
    <property type="match status" value="1"/>
</dbReference>
<dbReference type="Pfam" id="PF05021">
    <property type="entry name" value="NPL4"/>
    <property type="match status" value="1"/>
</dbReference>
<dbReference type="InterPro" id="IPR016563">
    <property type="entry name" value="Npl4"/>
</dbReference>
<evidence type="ECO:0000313" key="8">
    <source>
        <dbReference type="EMBL" id="KAL0950741.1"/>
    </source>
</evidence>
<comment type="function">
    <text evidence="5">Involved in the import of nuclear-targeted proteins into the nucleus and the export of poly(A) RNA out of the nucleus. Has a role in the endoplasmic reticulum-associated degradation (ERAD) pathway.</text>
</comment>
<feature type="domain" description="MPN" evidence="7">
    <location>
        <begin position="238"/>
        <end position="378"/>
    </location>
</feature>
<dbReference type="InterPro" id="IPR024682">
    <property type="entry name" value="Npl4_Ub-like_dom"/>
</dbReference>
<dbReference type="CDD" id="cd08061">
    <property type="entry name" value="MPN_NPL4"/>
    <property type="match status" value="1"/>
</dbReference>
<dbReference type="PROSITE" id="PS50249">
    <property type="entry name" value="MPN"/>
    <property type="match status" value="1"/>
</dbReference>
<dbReference type="Pfam" id="PF05020">
    <property type="entry name" value="zf-NPL4"/>
    <property type="match status" value="1"/>
</dbReference>
<feature type="region of interest" description="Disordered" evidence="6">
    <location>
        <begin position="593"/>
        <end position="612"/>
    </location>
</feature>
<dbReference type="PANTHER" id="PTHR12710:SF0">
    <property type="entry name" value="NUCLEAR PROTEIN LOCALIZATION PROTEIN 4 HOMOLOG"/>
    <property type="match status" value="1"/>
</dbReference>
<accession>A0ABR3J5U5</accession>
<dbReference type="Proteomes" id="UP001556367">
    <property type="component" value="Unassembled WGS sequence"/>
</dbReference>
<keyword evidence="9" id="KW-1185">Reference proteome</keyword>
<name>A0ABR3J5U5_9AGAR</name>
<feature type="region of interest" description="Disordered" evidence="6">
    <location>
        <begin position="79"/>
        <end position="110"/>
    </location>
</feature>
<comment type="subcellular location">
    <subcellularLocation>
        <location evidence="2">Cytoplasm</location>
        <location evidence="2">Perinuclear region</location>
    </subcellularLocation>
    <subcellularLocation>
        <location evidence="1">Nucleus membrane</location>
        <topology evidence="1">Peripheral membrane protein</topology>
        <orientation evidence="1">Cytoplasmic side</orientation>
    </subcellularLocation>
</comment>
<evidence type="ECO:0000256" key="3">
    <source>
        <dbReference type="ARBA" id="ARBA00011025"/>
    </source>
</evidence>
<dbReference type="SUPFAM" id="SSF54236">
    <property type="entry name" value="Ubiquitin-like"/>
    <property type="match status" value="1"/>
</dbReference>